<dbReference type="AlphaFoldDB" id="A0AAD4G9M9"/>
<name>A0AAD4G9M9_BOLED</name>
<feature type="region of interest" description="Disordered" evidence="1">
    <location>
        <begin position="710"/>
        <end position="729"/>
    </location>
</feature>
<protein>
    <submittedName>
        <fullName evidence="2">Uncharacterized protein</fullName>
    </submittedName>
</protein>
<reference evidence="2" key="2">
    <citation type="journal article" date="2020" name="Nat. Commun.">
        <title>Large-scale genome sequencing of mycorrhizal fungi provides insights into the early evolution of symbiotic traits.</title>
        <authorList>
            <person name="Miyauchi S."/>
            <person name="Kiss E."/>
            <person name="Kuo A."/>
            <person name="Drula E."/>
            <person name="Kohler A."/>
            <person name="Sanchez-Garcia M."/>
            <person name="Morin E."/>
            <person name="Andreopoulos B."/>
            <person name="Barry K.W."/>
            <person name="Bonito G."/>
            <person name="Buee M."/>
            <person name="Carver A."/>
            <person name="Chen C."/>
            <person name="Cichocki N."/>
            <person name="Clum A."/>
            <person name="Culley D."/>
            <person name="Crous P.W."/>
            <person name="Fauchery L."/>
            <person name="Girlanda M."/>
            <person name="Hayes R.D."/>
            <person name="Keri Z."/>
            <person name="LaButti K."/>
            <person name="Lipzen A."/>
            <person name="Lombard V."/>
            <person name="Magnuson J."/>
            <person name="Maillard F."/>
            <person name="Murat C."/>
            <person name="Nolan M."/>
            <person name="Ohm R.A."/>
            <person name="Pangilinan J."/>
            <person name="Pereira M.F."/>
            <person name="Perotto S."/>
            <person name="Peter M."/>
            <person name="Pfister S."/>
            <person name="Riley R."/>
            <person name="Sitrit Y."/>
            <person name="Stielow J.B."/>
            <person name="Szollosi G."/>
            <person name="Zifcakova L."/>
            <person name="Stursova M."/>
            <person name="Spatafora J.W."/>
            <person name="Tedersoo L."/>
            <person name="Vaario L.M."/>
            <person name="Yamada A."/>
            <person name="Yan M."/>
            <person name="Wang P."/>
            <person name="Xu J."/>
            <person name="Bruns T."/>
            <person name="Baldrian P."/>
            <person name="Vilgalys R."/>
            <person name="Dunand C."/>
            <person name="Henrissat B."/>
            <person name="Grigoriev I.V."/>
            <person name="Hibbett D."/>
            <person name="Nagy L.G."/>
            <person name="Martin F.M."/>
        </authorList>
    </citation>
    <scope>NUCLEOTIDE SEQUENCE</scope>
    <source>
        <strain evidence="2">BED1</strain>
    </source>
</reference>
<gene>
    <name evidence="2" type="ORF">L210DRAFT_3507520</name>
</gene>
<comment type="caution">
    <text evidence="2">The sequence shown here is derived from an EMBL/GenBank/DDBJ whole genome shotgun (WGS) entry which is preliminary data.</text>
</comment>
<evidence type="ECO:0000313" key="2">
    <source>
        <dbReference type="EMBL" id="KAF8432334.1"/>
    </source>
</evidence>
<organism evidence="2 3">
    <name type="scientific">Boletus edulis BED1</name>
    <dbReference type="NCBI Taxonomy" id="1328754"/>
    <lineage>
        <taxon>Eukaryota</taxon>
        <taxon>Fungi</taxon>
        <taxon>Dikarya</taxon>
        <taxon>Basidiomycota</taxon>
        <taxon>Agaricomycotina</taxon>
        <taxon>Agaricomycetes</taxon>
        <taxon>Agaricomycetidae</taxon>
        <taxon>Boletales</taxon>
        <taxon>Boletineae</taxon>
        <taxon>Boletaceae</taxon>
        <taxon>Boletoideae</taxon>
        <taxon>Boletus</taxon>
    </lineage>
</organism>
<evidence type="ECO:0000313" key="3">
    <source>
        <dbReference type="Proteomes" id="UP001194468"/>
    </source>
</evidence>
<feature type="region of interest" description="Disordered" evidence="1">
    <location>
        <begin position="812"/>
        <end position="836"/>
    </location>
</feature>
<proteinExistence type="predicted"/>
<dbReference type="Proteomes" id="UP001194468">
    <property type="component" value="Unassembled WGS sequence"/>
</dbReference>
<reference evidence="2" key="1">
    <citation type="submission" date="2019-10" db="EMBL/GenBank/DDBJ databases">
        <authorList>
            <consortium name="DOE Joint Genome Institute"/>
            <person name="Kuo A."/>
            <person name="Miyauchi S."/>
            <person name="Kiss E."/>
            <person name="Drula E."/>
            <person name="Kohler A."/>
            <person name="Sanchez-Garcia M."/>
            <person name="Andreopoulos B."/>
            <person name="Barry K.W."/>
            <person name="Bonito G."/>
            <person name="Buee M."/>
            <person name="Carver A."/>
            <person name="Chen C."/>
            <person name="Cichocki N."/>
            <person name="Clum A."/>
            <person name="Culley D."/>
            <person name="Crous P.W."/>
            <person name="Fauchery L."/>
            <person name="Girlanda M."/>
            <person name="Hayes R."/>
            <person name="Keri Z."/>
            <person name="LaButti K."/>
            <person name="Lipzen A."/>
            <person name="Lombard V."/>
            <person name="Magnuson J."/>
            <person name="Maillard F."/>
            <person name="Morin E."/>
            <person name="Murat C."/>
            <person name="Nolan M."/>
            <person name="Ohm R."/>
            <person name="Pangilinan J."/>
            <person name="Pereira M."/>
            <person name="Perotto S."/>
            <person name="Peter M."/>
            <person name="Riley R."/>
            <person name="Sitrit Y."/>
            <person name="Stielow B."/>
            <person name="Szollosi G."/>
            <person name="Zifcakova L."/>
            <person name="Stursova M."/>
            <person name="Spatafora J.W."/>
            <person name="Tedersoo L."/>
            <person name="Vaario L.-M."/>
            <person name="Yamada A."/>
            <person name="Yan M."/>
            <person name="Wang P."/>
            <person name="Xu J."/>
            <person name="Bruns T."/>
            <person name="Baldrian P."/>
            <person name="Vilgalys R."/>
            <person name="Henrissat B."/>
            <person name="Grigoriev I.V."/>
            <person name="Hibbett D."/>
            <person name="Nagy L.G."/>
            <person name="Martin F.M."/>
        </authorList>
    </citation>
    <scope>NUCLEOTIDE SEQUENCE</scope>
    <source>
        <strain evidence="2">BED1</strain>
    </source>
</reference>
<accession>A0AAD4G9M9</accession>
<evidence type="ECO:0000256" key="1">
    <source>
        <dbReference type="SAM" id="MobiDB-lite"/>
    </source>
</evidence>
<keyword evidence="3" id="KW-1185">Reference proteome</keyword>
<feature type="compositionally biased region" description="Acidic residues" evidence="1">
    <location>
        <begin position="823"/>
        <end position="836"/>
    </location>
</feature>
<sequence length="836" mass="96177">MVLAPAWIMWRDHGYQILTNSFQMFYLAPPIAIMDHVMTIGKMAGQTNSDNPERDQASLQVEAMSATEMLYYAGDSPRINEWCMNGHNMFVRDHMPIFSKEDKYVRINLEQDKINVSEEDIEISIDIDSIIWTTRKLVCRNSIGVYLTPLYDGKPGIPKHNHVYVDILIPQSEADQLALGCHKEWISKKFPLNAIPHAIIGQLSSSTGHGLRERRYKQKGASHGGRTLPLSNQAFLDVQYHMKQLISEEEDHSMYGSFFFAVEGKGIKLLTKDGQGGVSFTPKTKEPLVGLWRLDMLEESYAAAGFNKGTLHHHCTLYRYGALQAKMSEDRALQTHIAFRNTYNLYYEAVRPNNNIPSFAKDSDAYNLTPAYYKECFGTIKVLRGAKAKTYGVRDEYRAKRYMKSKPVLWLSSGVWFDFLSRRMEELQRTQIRLKQVNPSNLGILTGILNHMLRCMICTPPVYDFHVRESLALLDYRNVLRNVDMFFLHELDARFQPCLDSVQESDDFRVLALMGINAKAQRDKALASQRPTILDGFDRTAKFPIGPNPTWGQLKKAIAANPMLMLKEWTMPSRLQNWFTEQLWLMVDDRSLKGIAPSPVSLSNAMKCWTVSSIDQTLLHTTFEACNTGLEVEDGPHSISFASRKEIYFPAPGGRTLKNGSQWLPFLDDMGYIKFYHEMLEERNDEERLDVNDALEIIFSHLHCLPVEGLSKGPRTERKPQQSQVTNRSLKSRKVFEEVLWRSSGFDGLASKRMETERQLRRARLQHLSTVTRNKRRPPQREKRVKILELRELTPEKDDEFSSPLVHWIKRPGISTHNFNSVDSEEEEEEEEEDDS</sequence>
<dbReference type="EMBL" id="WHUW01000041">
    <property type="protein sequence ID" value="KAF8432334.1"/>
    <property type="molecule type" value="Genomic_DNA"/>
</dbReference>